<evidence type="ECO:0000313" key="2">
    <source>
        <dbReference type="EMBL" id="EXC34526.1"/>
    </source>
</evidence>
<proteinExistence type="predicted"/>
<protein>
    <submittedName>
        <fullName evidence="2">Uncharacterized protein</fullName>
    </submittedName>
</protein>
<evidence type="ECO:0000313" key="3">
    <source>
        <dbReference type="Proteomes" id="UP000030645"/>
    </source>
</evidence>
<accession>W9SJ93</accession>
<organism evidence="2 3">
    <name type="scientific">Morus notabilis</name>
    <dbReference type="NCBI Taxonomy" id="981085"/>
    <lineage>
        <taxon>Eukaryota</taxon>
        <taxon>Viridiplantae</taxon>
        <taxon>Streptophyta</taxon>
        <taxon>Embryophyta</taxon>
        <taxon>Tracheophyta</taxon>
        <taxon>Spermatophyta</taxon>
        <taxon>Magnoliopsida</taxon>
        <taxon>eudicotyledons</taxon>
        <taxon>Gunneridae</taxon>
        <taxon>Pentapetalae</taxon>
        <taxon>rosids</taxon>
        <taxon>fabids</taxon>
        <taxon>Rosales</taxon>
        <taxon>Moraceae</taxon>
        <taxon>Moreae</taxon>
        <taxon>Morus</taxon>
    </lineage>
</organism>
<feature type="compositionally biased region" description="Basic and acidic residues" evidence="1">
    <location>
        <begin position="75"/>
        <end position="90"/>
    </location>
</feature>
<gene>
    <name evidence="2" type="ORF">L484_019125</name>
</gene>
<dbReference type="EMBL" id="KE346350">
    <property type="protein sequence ID" value="EXC34526.1"/>
    <property type="molecule type" value="Genomic_DNA"/>
</dbReference>
<reference evidence="3" key="1">
    <citation type="submission" date="2013-01" db="EMBL/GenBank/DDBJ databases">
        <title>Draft Genome Sequence of a Mulberry Tree, Morus notabilis C.K. Schneid.</title>
        <authorList>
            <person name="He N."/>
            <person name="Zhao S."/>
        </authorList>
    </citation>
    <scope>NUCLEOTIDE SEQUENCE</scope>
</reference>
<dbReference type="Proteomes" id="UP000030645">
    <property type="component" value="Unassembled WGS sequence"/>
</dbReference>
<feature type="region of interest" description="Disordered" evidence="1">
    <location>
        <begin position="71"/>
        <end position="99"/>
    </location>
</feature>
<sequence length="99" mass="10966">MTELPEISCSVSPTDDIGPRCLSIFSIDFRSVPSVLGDFVQPPVCSRSSFAILGPQYRLIRSGLTWSTLTDAAQDEDHQRTTAGRREATNRKLPNSFHI</sequence>
<keyword evidence="3" id="KW-1185">Reference proteome</keyword>
<dbReference type="AlphaFoldDB" id="W9SJ93"/>
<evidence type="ECO:0000256" key="1">
    <source>
        <dbReference type="SAM" id="MobiDB-lite"/>
    </source>
</evidence>
<name>W9SJ93_9ROSA</name>